<evidence type="ECO:0000313" key="2">
    <source>
        <dbReference type="EMBL" id="KEH44458.1"/>
    </source>
</evidence>
<dbReference type="EnsemblPlants" id="KEH44458">
    <property type="protein sequence ID" value="KEH44458"/>
    <property type="gene ID" value="MTR_1g115255"/>
</dbReference>
<dbReference type="PROSITE" id="PS50174">
    <property type="entry name" value="G_PATCH"/>
    <property type="match status" value="1"/>
</dbReference>
<reference evidence="2 4" key="1">
    <citation type="journal article" date="2011" name="Nature">
        <title>The Medicago genome provides insight into the evolution of rhizobial symbioses.</title>
        <authorList>
            <person name="Young N.D."/>
            <person name="Debelle F."/>
            <person name="Oldroyd G.E."/>
            <person name="Geurts R."/>
            <person name="Cannon S.B."/>
            <person name="Udvardi M.K."/>
            <person name="Benedito V.A."/>
            <person name="Mayer K.F."/>
            <person name="Gouzy J."/>
            <person name="Schoof H."/>
            <person name="Van de Peer Y."/>
            <person name="Proost S."/>
            <person name="Cook D.R."/>
            <person name="Meyers B.C."/>
            <person name="Spannagl M."/>
            <person name="Cheung F."/>
            <person name="De Mita S."/>
            <person name="Krishnakumar V."/>
            <person name="Gundlach H."/>
            <person name="Zhou S."/>
            <person name="Mudge J."/>
            <person name="Bharti A.K."/>
            <person name="Murray J.D."/>
            <person name="Naoumkina M.A."/>
            <person name="Rosen B."/>
            <person name="Silverstein K.A."/>
            <person name="Tang H."/>
            <person name="Rombauts S."/>
            <person name="Zhao P.X."/>
            <person name="Zhou P."/>
            <person name="Barbe V."/>
            <person name="Bardou P."/>
            <person name="Bechner M."/>
            <person name="Bellec A."/>
            <person name="Berger A."/>
            <person name="Berges H."/>
            <person name="Bidwell S."/>
            <person name="Bisseling T."/>
            <person name="Choisne N."/>
            <person name="Couloux A."/>
            <person name="Denny R."/>
            <person name="Deshpande S."/>
            <person name="Dai X."/>
            <person name="Doyle J.J."/>
            <person name="Dudez A.M."/>
            <person name="Farmer A.D."/>
            <person name="Fouteau S."/>
            <person name="Franken C."/>
            <person name="Gibelin C."/>
            <person name="Gish J."/>
            <person name="Goldstein S."/>
            <person name="Gonzalez A.J."/>
            <person name="Green P.J."/>
            <person name="Hallab A."/>
            <person name="Hartog M."/>
            <person name="Hua A."/>
            <person name="Humphray S.J."/>
            <person name="Jeong D.H."/>
            <person name="Jing Y."/>
            <person name="Jocker A."/>
            <person name="Kenton S.M."/>
            <person name="Kim D.J."/>
            <person name="Klee K."/>
            <person name="Lai H."/>
            <person name="Lang C."/>
            <person name="Lin S."/>
            <person name="Macmil S.L."/>
            <person name="Magdelenat G."/>
            <person name="Matthews L."/>
            <person name="McCorrison J."/>
            <person name="Monaghan E.L."/>
            <person name="Mun J.H."/>
            <person name="Najar F.Z."/>
            <person name="Nicholson C."/>
            <person name="Noirot C."/>
            <person name="O'Bleness M."/>
            <person name="Paule C.R."/>
            <person name="Poulain J."/>
            <person name="Prion F."/>
            <person name="Qin B."/>
            <person name="Qu C."/>
            <person name="Retzel E.F."/>
            <person name="Riddle C."/>
            <person name="Sallet E."/>
            <person name="Samain S."/>
            <person name="Samson N."/>
            <person name="Sanders I."/>
            <person name="Saurat O."/>
            <person name="Scarpelli C."/>
            <person name="Schiex T."/>
            <person name="Segurens B."/>
            <person name="Severin A.J."/>
            <person name="Sherrier D.J."/>
            <person name="Shi R."/>
            <person name="Sims S."/>
            <person name="Singer S.R."/>
            <person name="Sinharoy S."/>
            <person name="Sterck L."/>
            <person name="Viollet A."/>
            <person name="Wang B.B."/>
            <person name="Wang K."/>
            <person name="Wang M."/>
            <person name="Wang X."/>
            <person name="Warfsmann J."/>
            <person name="Weissenbach J."/>
            <person name="White D.D."/>
            <person name="White J.D."/>
            <person name="Wiley G.B."/>
            <person name="Wincker P."/>
            <person name="Xing Y."/>
            <person name="Yang L."/>
            <person name="Yao Z."/>
            <person name="Ying F."/>
            <person name="Zhai J."/>
            <person name="Zhou L."/>
            <person name="Zuber A."/>
            <person name="Denarie J."/>
            <person name="Dixon R.A."/>
            <person name="May G.D."/>
            <person name="Schwartz D.C."/>
            <person name="Rogers J."/>
            <person name="Quetier F."/>
            <person name="Town C.D."/>
            <person name="Roe B.A."/>
        </authorList>
    </citation>
    <scope>NUCLEOTIDE SEQUENCE [LARGE SCALE GENOMIC DNA]</scope>
    <source>
        <strain evidence="2">A17</strain>
        <strain evidence="3 4">cv. Jemalong A17</strain>
    </source>
</reference>
<dbReference type="SMART" id="SM00443">
    <property type="entry name" value="G_patch"/>
    <property type="match status" value="1"/>
</dbReference>
<gene>
    <name evidence="3" type="primary">25485691</name>
    <name evidence="2" type="ordered locus">MTR_1g115255</name>
</gene>
<dbReference type="InterPro" id="IPR039146">
    <property type="entry name" value="GPANK1"/>
</dbReference>
<dbReference type="Proteomes" id="UP000002051">
    <property type="component" value="Unassembled WGS sequence"/>
</dbReference>
<evidence type="ECO:0000313" key="4">
    <source>
        <dbReference type="Proteomes" id="UP000002051"/>
    </source>
</evidence>
<reference evidence="3" key="3">
    <citation type="submission" date="2015-04" db="UniProtKB">
        <authorList>
            <consortium name="EnsemblPlants"/>
        </authorList>
    </citation>
    <scope>IDENTIFICATION</scope>
    <source>
        <strain evidence="3">cv. Jemalong A17</strain>
    </source>
</reference>
<evidence type="ECO:0000259" key="1">
    <source>
        <dbReference type="PROSITE" id="PS50174"/>
    </source>
</evidence>
<dbReference type="PANTHER" id="PTHR20923:SF1">
    <property type="entry name" value="G PATCH DOMAIN AND ANKYRIN REPEAT-CONTAINING PROTEIN 1"/>
    <property type="match status" value="1"/>
</dbReference>
<dbReference type="EMBL" id="CM001217">
    <property type="protein sequence ID" value="KEH44458.1"/>
    <property type="molecule type" value="Genomic_DNA"/>
</dbReference>
<reference evidence="2 4" key="2">
    <citation type="journal article" date="2014" name="BMC Genomics">
        <title>An improved genome release (version Mt4.0) for the model legume Medicago truncatula.</title>
        <authorList>
            <person name="Tang H."/>
            <person name="Krishnakumar V."/>
            <person name="Bidwell S."/>
            <person name="Rosen B."/>
            <person name="Chan A."/>
            <person name="Zhou S."/>
            <person name="Gentzbittel L."/>
            <person name="Childs K.L."/>
            <person name="Yandell M."/>
            <person name="Gundlach H."/>
            <person name="Mayer K.F."/>
            <person name="Schwartz D.C."/>
            <person name="Town C.D."/>
        </authorList>
    </citation>
    <scope>GENOME REANNOTATION</scope>
    <source>
        <strain evidence="2">A17</strain>
        <strain evidence="3 4">cv. Jemalong A17</strain>
    </source>
</reference>
<dbReference type="AlphaFoldDB" id="A0A072VSR6"/>
<dbReference type="Pfam" id="PF01585">
    <property type="entry name" value="G-patch"/>
    <property type="match status" value="1"/>
</dbReference>
<keyword evidence="4" id="KW-1185">Reference proteome</keyword>
<feature type="domain" description="G-patch" evidence="1">
    <location>
        <begin position="14"/>
        <end position="60"/>
    </location>
</feature>
<sequence length="127" mass="14492">MEETLGSATTTINSSNIGFQLLKKHGWKEGTGLGISEQGRLEPVETRVKNNKRGLGADIVKKKVVKPGHGDSSKGDNKQVIFFKEQLSQKKAKALSKRVRKMQEIEKKMQEKEFERAFFREFWPENV</sequence>
<dbReference type="GO" id="GO:0003676">
    <property type="term" value="F:nucleic acid binding"/>
    <property type="evidence" value="ECO:0007669"/>
    <property type="project" value="InterPro"/>
</dbReference>
<name>A0A072VSR6_MEDTR</name>
<dbReference type="OrthoDB" id="21470at2759"/>
<protein>
    <submittedName>
        <fullName evidence="2">DExH-box splicing factor-binding site protein</fullName>
    </submittedName>
</protein>
<proteinExistence type="predicted"/>
<dbReference type="PANTHER" id="PTHR20923">
    <property type="entry name" value="BAT4 PROTEIN-RELATED"/>
    <property type="match status" value="1"/>
</dbReference>
<accession>A0A072VSR6</accession>
<dbReference type="InterPro" id="IPR000467">
    <property type="entry name" value="G_patch_dom"/>
</dbReference>
<organism evidence="2 4">
    <name type="scientific">Medicago truncatula</name>
    <name type="common">Barrel medic</name>
    <name type="synonym">Medicago tribuloides</name>
    <dbReference type="NCBI Taxonomy" id="3880"/>
    <lineage>
        <taxon>Eukaryota</taxon>
        <taxon>Viridiplantae</taxon>
        <taxon>Streptophyta</taxon>
        <taxon>Embryophyta</taxon>
        <taxon>Tracheophyta</taxon>
        <taxon>Spermatophyta</taxon>
        <taxon>Magnoliopsida</taxon>
        <taxon>eudicotyledons</taxon>
        <taxon>Gunneridae</taxon>
        <taxon>Pentapetalae</taxon>
        <taxon>rosids</taxon>
        <taxon>fabids</taxon>
        <taxon>Fabales</taxon>
        <taxon>Fabaceae</taxon>
        <taxon>Papilionoideae</taxon>
        <taxon>50 kb inversion clade</taxon>
        <taxon>NPAAA clade</taxon>
        <taxon>Hologalegina</taxon>
        <taxon>IRL clade</taxon>
        <taxon>Trifolieae</taxon>
        <taxon>Medicago</taxon>
    </lineage>
</organism>
<evidence type="ECO:0000313" key="3">
    <source>
        <dbReference type="EnsemblPlants" id="KEH44458"/>
    </source>
</evidence>